<name>A0ABS7AT50_9CLOT</name>
<sequence length="348" mass="40216">MEKDLIPLVSKKITVEEKLKGAELLRKYGITSKLNRDLFPNYTQNFGIIFSSVFFAIILLVFNYLQFSYFFNKIRKLTLAANKILDKEYSILINEDTEGDFAKLSIAFNKVRSIIRNNINTIEKEKIYLVEVLQNISHQLKTRLSTMLLYNDILLNRKLTEEQRQNFIEDNGKQLSKMNEIIHSILKLAKLDASAIEFYKKEHNLNKTIEEVVFTLKSFAAEKELEINLINNDSIDFLHDKLWIQEAITNIVKNAIDHTKPKGIIDISLINNPAYYRIIIKDTGEGIEQEEIVNIFKRFHKIKHSNKSDSVGIGLAISKSIIEGHNGYIDVKSEKGIGTSFNITFMKY</sequence>
<dbReference type="InterPro" id="IPR003661">
    <property type="entry name" value="HisK_dim/P_dom"/>
</dbReference>
<evidence type="ECO:0000313" key="11">
    <source>
        <dbReference type="Proteomes" id="UP001519921"/>
    </source>
</evidence>
<dbReference type="InterPro" id="IPR036097">
    <property type="entry name" value="HisK_dim/P_sf"/>
</dbReference>
<dbReference type="SMART" id="SM00387">
    <property type="entry name" value="HATPase_c"/>
    <property type="match status" value="1"/>
</dbReference>
<keyword evidence="8" id="KW-1133">Transmembrane helix</keyword>
<feature type="domain" description="Histidine kinase" evidence="9">
    <location>
        <begin position="135"/>
        <end position="348"/>
    </location>
</feature>
<reference evidence="10 11" key="1">
    <citation type="submission" date="2021-07" db="EMBL/GenBank/DDBJ databases">
        <title>Clostridium weizhouense sp. nov., an anaerobic bacterium isolated from activated sludge of Petroleum wastewater.</title>
        <authorList>
            <person name="Li Q."/>
        </authorList>
    </citation>
    <scope>NUCLEOTIDE SEQUENCE [LARGE SCALE GENOMIC DNA]</scope>
    <source>
        <strain evidence="10 11">YB-6</strain>
    </source>
</reference>
<dbReference type="SMART" id="SM00388">
    <property type="entry name" value="HisKA"/>
    <property type="match status" value="1"/>
</dbReference>
<dbReference type="InterPro" id="IPR004358">
    <property type="entry name" value="Sig_transdc_His_kin-like_C"/>
</dbReference>
<dbReference type="PRINTS" id="PR00344">
    <property type="entry name" value="BCTRLSENSOR"/>
</dbReference>
<dbReference type="InterPro" id="IPR050351">
    <property type="entry name" value="BphY/WalK/GraS-like"/>
</dbReference>
<dbReference type="Gene3D" id="6.10.340.10">
    <property type="match status" value="1"/>
</dbReference>
<keyword evidence="4" id="KW-0597">Phosphoprotein</keyword>
<proteinExistence type="predicted"/>
<evidence type="ECO:0000256" key="3">
    <source>
        <dbReference type="ARBA" id="ARBA00012438"/>
    </source>
</evidence>
<dbReference type="EC" id="2.7.13.3" evidence="3"/>
<dbReference type="Pfam" id="PF00512">
    <property type="entry name" value="HisKA"/>
    <property type="match status" value="1"/>
</dbReference>
<dbReference type="PROSITE" id="PS50109">
    <property type="entry name" value="HIS_KIN"/>
    <property type="match status" value="1"/>
</dbReference>
<evidence type="ECO:0000256" key="1">
    <source>
        <dbReference type="ARBA" id="ARBA00000085"/>
    </source>
</evidence>
<dbReference type="PANTHER" id="PTHR45453">
    <property type="entry name" value="PHOSPHATE REGULON SENSOR PROTEIN PHOR"/>
    <property type="match status" value="1"/>
</dbReference>
<dbReference type="Gene3D" id="3.30.565.10">
    <property type="entry name" value="Histidine kinase-like ATPase, C-terminal domain"/>
    <property type="match status" value="1"/>
</dbReference>
<dbReference type="InterPro" id="IPR005467">
    <property type="entry name" value="His_kinase_dom"/>
</dbReference>
<evidence type="ECO:0000256" key="2">
    <source>
        <dbReference type="ARBA" id="ARBA00004370"/>
    </source>
</evidence>
<evidence type="ECO:0000256" key="8">
    <source>
        <dbReference type="SAM" id="Phobius"/>
    </source>
</evidence>
<dbReference type="SUPFAM" id="SSF55874">
    <property type="entry name" value="ATPase domain of HSP90 chaperone/DNA topoisomerase II/histidine kinase"/>
    <property type="match status" value="1"/>
</dbReference>
<dbReference type="CDD" id="cd00082">
    <property type="entry name" value="HisKA"/>
    <property type="match status" value="1"/>
</dbReference>
<evidence type="ECO:0000259" key="9">
    <source>
        <dbReference type="PROSITE" id="PS50109"/>
    </source>
</evidence>
<accession>A0ABS7AT50</accession>
<dbReference type="Pfam" id="PF02518">
    <property type="entry name" value="HATPase_c"/>
    <property type="match status" value="1"/>
</dbReference>
<comment type="caution">
    <text evidence="10">The sequence shown here is derived from an EMBL/GenBank/DDBJ whole genome shotgun (WGS) entry which is preliminary data.</text>
</comment>
<protein>
    <recommendedName>
        <fullName evidence="3">histidine kinase</fullName>
        <ecNumber evidence="3">2.7.13.3</ecNumber>
    </recommendedName>
</protein>
<keyword evidence="7" id="KW-0902">Two-component regulatory system</keyword>
<dbReference type="GO" id="GO:0016301">
    <property type="term" value="F:kinase activity"/>
    <property type="evidence" value="ECO:0007669"/>
    <property type="project" value="UniProtKB-KW"/>
</dbReference>
<evidence type="ECO:0000256" key="7">
    <source>
        <dbReference type="ARBA" id="ARBA00023012"/>
    </source>
</evidence>
<keyword evidence="6 10" id="KW-0418">Kinase</keyword>
<evidence type="ECO:0000313" key="10">
    <source>
        <dbReference type="EMBL" id="MBW6411596.1"/>
    </source>
</evidence>
<gene>
    <name evidence="10" type="ORF">KYD98_16035</name>
</gene>
<comment type="catalytic activity">
    <reaction evidence="1">
        <text>ATP + protein L-histidine = ADP + protein N-phospho-L-histidine.</text>
        <dbReference type="EC" id="2.7.13.3"/>
    </reaction>
</comment>
<organism evidence="10 11">
    <name type="scientific">Clostridium weizhouense</name>
    <dbReference type="NCBI Taxonomy" id="2859781"/>
    <lineage>
        <taxon>Bacteria</taxon>
        <taxon>Bacillati</taxon>
        <taxon>Bacillota</taxon>
        <taxon>Clostridia</taxon>
        <taxon>Eubacteriales</taxon>
        <taxon>Clostridiaceae</taxon>
        <taxon>Clostridium</taxon>
    </lineage>
</organism>
<keyword evidence="8" id="KW-0812">Transmembrane</keyword>
<keyword evidence="5" id="KW-0808">Transferase</keyword>
<dbReference type="PANTHER" id="PTHR45453:SF1">
    <property type="entry name" value="PHOSPHATE REGULON SENSOR PROTEIN PHOR"/>
    <property type="match status" value="1"/>
</dbReference>
<dbReference type="EMBL" id="JAHXPT010000016">
    <property type="protein sequence ID" value="MBW6411596.1"/>
    <property type="molecule type" value="Genomic_DNA"/>
</dbReference>
<feature type="transmembrane region" description="Helical" evidence="8">
    <location>
        <begin position="46"/>
        <end position="65"/>
    </location>
</feature>
<dbReference type="InterPro" id="IPR036890">
    <property type="entry name" value="HATPase_C_sf"/>
</dbReference>
<dbReference type="Proteomes" id="UP001519921">
    <property type="component" value="Unassembled WGS sequence"/>
</dbReference>
<evidence type="ECO:0000256" key="4">
    <source>
        <dbReference type="ARBA" id="ARBA00022553"/>
    </source>
</evidence>
<keyword evidence="11" id="KW-1185">Reference proteome</keyword>
<dbReference type="SUPFAM" id="SSF47384">
    <property type="entry name" value="Homodimeric domain of signal transducing histidine kinase"/>
    <property type="match status" value="1"/>
</dbReference>
<comment type="subcellular location">
    <subcellularLocation>
        <location evidence="2">Membrane</location>
    </subcellularLocation>
</comment>
<dbReference type="InterPro" id="IPR003594">
    <property type="entry name" value="HATPase_dom"/>
</dbReference>
<dbReference type="Gene3D" id="1.10.287.130">
    <property type="match status" value="1"/>
</dbReference>
<evidence type="ECO:0000256" key="6">
    <source>
        <dbReference type="ARBA" id="ARBA00022777"/>
    </source>
</evidence>
<evidence type="ECO:0000256" key="5">
    <source>
        <dbReference type="ARBA" id="ARBA00022679"/>
    </source>
</evidence>
<keyword evidence="8" id="KW-0472">Membrane</keyword>